<feature type="non-terminal residue" evidence="1">
    <location>
        <position position="1"/>
    </location>
</feature>
<dbReference type="Proteomes" id="UP000637704">
    <property type="component" value="Unassembled WGS sequence"/>
</dbReference>
<dbReference type="Pfam" id="PF14769">
    <property type="entry name" value="CLAMP"/>
    <property type="match status" value="1"/>
</dbReference>
<evidence type="ECO:0000313" key="2">
    <source>
        <dbReference type="Proteomes" id="UP000637704"/>
    </source>
</evidence>
<name>A0A851XEB9_EOLRO</name>
<comment type="caution">
    <text evidence="1">The sequence shown here is derived from an EMBL/GenBank/DDBJ whole genome shotgun (WGS) entry which is preliminary data.</text>
</comment>
<protein>
    <submittedName>
        <fullName evidence="1">CBCO1 protein</fullName>
    </submittedName>
</protein>
<accession>A0A851XEB9</accession>
<dbReference type="InterPro" id="IPR032727">
    <property type="entry name" value="CLAMP"/>
</dbReference>
<keyword evidence="2" id="KW-1185">Reference proteome</keyword>
<dbReference type="AlphaFoldDB" id="A0A851XEB9"/>
<gene>
    <name evidence="1" type="primary">Cabcoco1</name>
    <name evidence="1" type="ORF">EOLROS_R05276</name>
</gene>
<dbReference type="EMBL" id="WBNI01000153">
    <property type="protein sequence ID" value="NXD64806.1"/>
    <property type="molecule type" value="Genomic_DNA"/>
</dbReference>
<evidence type="ECO:0000313" key="1">
    <source>
        <dbReference type="EMBL" id="NXD64806.1"/>
    </source>
</evidence>
<dbReference type="PANTHER" id="PTHR28457:SF3">
    <property type="entry name" value="CILIARY-ASSOCIATED CALCIUM-BINDING COILED-COIL PROTEIN 1"/>
    <property type="match status" value="1"/>
</dbReference>
<dbReference type="PANTHER" id="PTHR28457">
    <property type="entry name" value="COILED-COIL DOMAIN-CONTAINING PROTEIN 189"/>
    <property type="match status" value="1"/>
</dbReference>
<organism evidence="1 2">
    <name type="scientific">Eolophus roseicapilla</name>
    <name type="common">Galah cockatoo</name>
    <name type="synonym">Cacatua roseicapilla</name>
    <dbReference type="NCBI Taxonomy" id="176039"/>
    <lineage>
        <taxon>Eukaryota</taxon>
        <taxon>Metazoa</taxon>
        <taxon>Chordata</taxon>
        <taxon>Craniata</taxon>
        <taxon>Vertebrata</taxon>
        <taxon>Euteleostomi</taxon>
        <taxon>Archelosauria</taxon>
        <taxon>Archosauria</taxon>
        <taxon>Dinosauria</taxon>
        <taxon>Saurischia</taxon>
        <taxon>Theropoda</taxon>
        <taxon>Coelurosauria</taxon>
        <taxon>Aves</taxon>
        <taxon>Neognathae</taxon>
        <taxon>Neoaves</taxon>
        <taxon>Telluraves</taxon>
        <taxon>Australaves</taxon>
        <taxon>Psittaciformes</taxon>
        <taxon>Cacatuidae</taxon>
        <taxon>Eolophus</taxon>
    </lineage>
</organism>
<feature type="non-terminal residue" evidence="1">
    <location>
        <position position="102"/>
    </location>
</feature>
<sequence length="102" mass="11604">SLEEFLNFKHLKTSLKEAILLDYYTAGFWWAKEMNFSLIQLSGFMDLLNFLLENLSNKHMSLGDNLKELGRAMAGIGETDTESSGDLNFFSIEQAKAVIDYL</sequence>
<reference evidence="1" key="1">
    <citation type="submission" date="2019-09" db="EMBL/GenBank/DDBJ databases">
        <title>Bird 10,000 Genomes (B10K) Project - Family phase.</title>
        <authorList>
            <person name="Zhang G."/>
        </authorList>
    </citation>
    <scope>NUCLEOTIDE SEQUENCE</scope>
    <source>
        <strain evidence="1">B10K-DU-025-06</strain>
        <tissue evidence="1">Mixed tissue sample</tissue>
    </source>
</reference>
<proteinExistence type="predicted"/>